<proteinExistence type="predicted"/>
<evidence type="ECO:0000256" key="5">
    <source>
        <dbReference type="SAM" id="MobiDB-lite"/>
    </source>
</evidence>
<name>A0AAW0XX12_CHEQU</name>
<evidence type="ECO:0000313" key="8">
    <source>
        <dbReference type="Proteomes" id="UP001445076"/>
    </source>
</evidence>
<keyword evidence="4" id="KW-0175">Coiled coil</keyword>
<keyword evidence="3" id="KW-0804">Transcription</keyword>
<dbReference type="InterPro" id="IPR000837">
    <property type="entry name" value="AP-1"/>
</dbReference>
<feature type="coiled-coil region" evidence="4">
    <location>
        <begin position="226"/>
        <end position="253"/>
    </location>
</feature>
<dbReference type="SUPFAM" id="SSF57959">
    <property type="entry name" value="Leucine zipper domain"/>
    <property type="match status" value="1"/>
</dbReference>
<dbReference type="InterPro" id="IPR046347">
    <property type="entry name" value="bZIP_sf"/>
</dbReference>
<feature type="non-terminal residue" evidence="7">
    <location>
        <position position="1"/>
    </location>
</feature>
<evidence type="ECO:0000259" key="6">
    <source>
        <dbReference type="PROSITE" id="PS50217"/>
    </source>
</evidence>
<evidence type="ECO:0000256" key="2">
    <source>
        <dbReference type="ARBA" id="ARBA00023125"/>
    </source>
</evidence>
<dbReference type="PRINTS" id="PR00042">
    <property type="entry name" value="LEUZIPPRFOS"/>
</dbReference>
<feature type="compositionally biased region" description="Gly residues" evidence="5">
    <location>
        <begin position="101"/>
        <end position="126"/>
    </location>
</feature>
<dbReference type="InterPro" id="IPR004827">
    <property type="entry name" value="bZIP"/>
</dbReference>
<keyword evidence="8" id="KW-1185">Reference proteome</keyword>
<evidence type="ECO:0000256" key="1">
    <source>
        <dbReference type="ARBA" id="ARBA00023015"/>
    </source>
</evidence>
<gene>
    <name evidence="7" type="ORF">OTU49_001053</name>
</gene>
<sequence length="509" mass="54425">SLHNMYLNVNLTPPPAAAGEGSCTTPKTPEILNSLINLTSPPLPHYSQYQNQVEGGALLSPISDMSSPGEESTVTSLSSMCHGREDSITRRMSDPVAANGGFPGGGGGGGGLVGGSPGTSGMGGPLAGASPPSTPDLPSPVNTVEATKSALIKEGLKLQIRTKLQAAGVDTPESILEDTKYIKDENSDLTEEDEERRRRRRERNKIAATKCRNKKKEKTIVLMTESESVEDMNVRLKTEIQRLTTEKMNLEKLLEDPKHLAFCRHSPRCSKPLRPPLVIVTPADSPDTTSSSCSSSPTSSTSSSSLDSPTSPPLTSPNSYKAPPQTAPPATQVSSTMITPSATSCASSSSQFLAPKYSLSQNLNQRHHPYQCPGRSQQPSAAMGEKPLYGSPPSPTGTHNKPAYSSYSCMGVPRTLEFLPPNPPSQKSVYTTPKSRNSTLVRYNPYNGRSPPVPSPLVTHAHPQPGPLPCGDTYIQSNNNNGCGREDQQTYVTDTRTNQFFPPCSYSSM</sequence>
<evidence type="ECO:0000256" key="4">
    <source>
        <dbReference type="SAM" id="Coils"/>
    </source>
</evidence>
<organism evidence="7 8">
    <name type="scientific">Cherax quadricarinatus</name>
    <name type="common">Australian red claw crayfish</name>
    <dbReference type="NCBI Taxonomy" id="27406"/>
    <lineage>
        <taxon>Eukaryota</taxon>
        <taxon>Metazoa</taxon>
        <taxon>Ecdysozoa</taxon>
        <taxon>Arthropoda</taxon>
        <taxon>Crustacea</taxon>
        <taxon>Multicrustacea</taxon>
        <taxon>Malacostraca</taxon>
        <taxon>Eumalacostraca</taxon>
        <taxon>Eucarida</taxon>
        <taxon>Decapoda</taxon>
        <taxon>Pleocyemata</taxon>
        <taxon>Astacidea</taxon>
        <taxon>Parastacoidea</taxon>
        <taxon>Parastacidae</taxon>
        <taxon>Cherax</taxon>
    </lineage>
</organism>
<dbReference type="GO" id="GO:0000978">
    <property type="term" value="F:RNA polymerase II cis-regulatory region sequence-specific DNA binding"/>
    <property type="evidence" value="ECO:0007669"/>
    <property type="project" value="TreeGrafter"/>
</dbReference>
<dbReference type="PROSITE" id="PS50217">
    <property type="entry name" value="BZIP"/>
    <property type="match status" value="1"/>
</dbReference>
<accession>A0AAW0XX12</accession>
<feature type="region of interest" description="Disordered" evidence="5">
    <location>
        <begin position="365"/>
        <end position="401"/>
    </location>
</feature>
<feature type="domain" description="BZIP" evidence="6">
    <location>
        <begin position="194"/>
        <end position="257"/>
    </location>
</feature>
<dbReference type="EMBL" id="JARKIK010000023">
    <property type="protein sequence ID" value="KAK8744205.1"/>
    <property type="molecule type" value="Genomic_DNA"/>
</dbReference>
<comment type="caution">
    <text evidence="7">The sequence shown here is derived from an EMBL/GenBank/DDBJ whole genome shotgun (WGS) entry which is preliminary data.</text>
</comment>
<feature type="region of interest" description="Disordered" evidence="5">
    <location>
        <begin position="100"/>
        <end position="142"/>
    </location>
</feature>
<feature type="compositionally biased region" description="Low complexity" evidence="5">
    <location>
        <begin position="281"/>
        <end position="309"/>
    </location>
</feature>
<dbReference type="Gene3D" id="1.20.5.170">
    <property type="match status" value="1"/>
</dbReference>
<protein>
    <recommendedName>
        <fullName evidence="6">BZIP domain-containing protein</fullName>
    </recommendedName>
</protein>
<feature type="compositionally biased region" description="Low complexity" evidence="5">
    <location>
        <begin position="316"/>
        <end position="332"/>
    </location>
</feature>
<reference evidence="7 8" key="1">
    <citation type="journal article" date="2024" name="BMC Genomics">
        <title>Genome assembly of redclaw crayfish (Cherax quadricarinatus) provides insights into its immune adaptation and hypoxia tolerance.</title>
        <authorList>
            <person name="Liu Z."/>
            <person name="Zheng J."/>
            <person name="Li H."/>
            <person name="Fang K."/>
            <person name="Wang S."/>
            <person name="He J."/>
            <person name="Zhou D."/>
            <person name="Weng S."/>
            <person name="Chi M."/>
            <person name="Gu Z."/>
            <person name="He J."/>
            <person name="Li F."/>
            <person name="Wang M."/>
        </authorList>
    </citation>
    <scope>NUCLEOTIDE SEQUENCE [LARGE SCALE GENOMIC DNA]</scope>
    <source>
        <strain evidence="7">ZL_2023a</strain>
    </source>
</reference>
<dbReference type="Proteomes" id="UP001445076">
    <property type="component" value="Unassembled WGS sequence"/>
</dbReference>
<evidence type="ECO:0000256" key="3">
    <source>
        <dbReference type="ARBA" id="ARBA00023163"/>
    </source>
</evidence>
<dbReference type="SMART" id="SM00338">
    <property type="entry name" value="BRLZ"/>
    <property type="match status" value="1"/>
</dbReference>
<evidence type="ECO:0000313" key="7">
    <source>
        <dbReference type="EMBL" id="KAK8744205.1"/>
    </source>
</evidence>
<feature type="region of interest" description="Disordered" evidence="5">
    <location>
        <begin position="273"/>
        <end position="338"/>
    </location>
</feature>
<keyword evidence="2" id="KW-0238">DNA-binding</keyword>
<dbReference type="PROSITE" id="PS00036">
    <property type="entry name" value="BZIP_BASIC"/>
    <property type="match status" value="1"/>
</dbReference>
<dbReference type="GO" id="GO:0005634">
    <property type="term" value="C:nucleus"/>
    <property type="evidence" value="ECO:0007669"/>
    <property type="project" value="TreeGrafter"/>
</dbReference>
<dbReference type="Pfam" id="PF07716">
    <property type="entry name" value="bZIP_2"/>
    <property type="match status" value="1"/>
</dbReference>
<dbReference type="GO" id="GO:0000981">
    <property type="term" value="F:DNA-binding transcription factor activity, RNA polymerase II-specific"/>
    <property type="evidence" value="ECO:0007669"/>
    <property type="project" value="TreeGrafter"/>
</dbReference>
<dbReference type="AlphaFoldDB" id="A0AAW0XX12"/>
<keyword evidence="1" id="KW-0805">Transcription regulation</keyword>
<dbReference type="PANTHER" id="PTHR23351:SF24">
    <property type="entry name" value="ACTIVATING TRANSCRIPTION FACTOR 3-RELATED"/>
    <property type="match status" value="1"/>
</dbReference>
<dbReference type="PANTHER" id="PTHR23351">
    <property type="entry name" value="FOS TRANSCRIPTION FACTOR-RELATED"/>
    <property type="match status" value="1"/>
</dbReference>